<dbReference type="AlphaFoldDB" id="A0AAV0PT39"/>
<dbReference type="EMBL" id="CAMGYJ010000009">
    <property type="protein sequence ID" value="CAI0473321.1"/>
    <property type="molecule type" value="Genomic_DNA"/>
</dbReference>
<evidence type="ECO:0000313" key="9">
    <source>
        <dbReference type="EMBL" id="CAI0473321.1"/>
    </source>
</evidence>
<keyword evidence="5" id="KW-0326">Glycosidase</keyword>
<dbReference type="GO" id="GO:0042973">
    <property type="term" value="F:glucan endo-1,3-beta-D-glucosidase activity"/>
    <property type="evidence" value="ECO:0007669"/>
    <property type="project" value="UniProtKB-EC"/>
</dbReference>
<evidence type="ECO:0000256" key="8">
    <source>
        <dbReference type="RuleBase" id="RU004335"/>
    </source>
</evidence>
<gene>
    <name evidence="9" type="ORF">LITE_LOCUS39590</name>
</gene>
<protein>
    <recommendedName>
        <fullName evidence="3">glucan endo-1,3-beta-D-glucosidase</fullName>
        <ecNumber evidence="3">3.2.1.39</ecNumber>
    </recommendedName>
    <alternativeName>
        <fullName evidence="6">(1-&gt;3)-beta-glucan endohydrolase</fullName>
    </alternativeName>
    <alternativeName>
        <fullName evidence="7">Beta-1,3-endoglucanase</fullName>
    </alternativeName>
</protein>
<evidence type="ECO:0000256" key="2">
    <source>
        <dbReference type="ARBA" id="ARBA00008773"/>
    </source>
</evidence>
<dbReference type="InterPro" id="IPR044965">
    <property type="entry name" value="Glyco_hydro_17_plant"/>
</dbReference>
<dbReference type="SUPFAM" id="SSF51445">
    <property type="entry name" value="(Trans)glycosidases"/>
    <property type="match status" value="1"/>
</dbReference>
<comment type="caution">
    <text evidence="9">The sequence shown here is derived from an EMBL/GenBank/DDBJ whole genome shotgun (WGS) entry which is preliminary data.</text>
</comment>
<accession>A0AAV0PT39</accession>
<reference evidence="9" key="1">
    <citation type="submission" date="2022-08" db="EMBL/GenBank/DDBJ databases">
        <authorList>
            <person name="Gutierrez-Valencia J."/>
        </authorList>
    </citation>
    <scope>NUCLEOTIDE SEQUENCE</scope>
</reference>
<dbReference type="GO" id="GO:0005975">
    <property type="term" value="P:carbohydrate metabolic process"/>
    <property type="evidence" value="ECO:0007669"/>
    <property type="project" value="InterPro"/>
</dbReference>
<dbReference type="EC" id="3.2.1.39" evidence="3"/>
<dbReference type="Proteomes" id="UP001154282">
    <property type="component" value="Unassembled WGS sequence"/>
</dbReference>
<keyword evidence="4" id="KW-0378">Hydrolase</keyword>
<proteinExistence type="inferred from homology"/>
<evidence type="ECO:0000256" key="1">
    <source>
        <dbReference type="ARBA" id="ARBA00000382"/>
    </source>
</evidence>
<dbReference type="Gene3D" id="3.20.20.80">
    <property type="entry name" value="Glycosidases"/>
    <property type="match status" value="1"/>
</dbReference>
<evidence type="ECO:0000256" key="6">
    <source>
        <dbReference type="ARBA" id="ARBA00033335"/>
    </source>
</evidence>
<evidence type="ECO:0000256" key="7">
    <source>
        <dbReference type="ARBA" id="ARBA00033417"/>
    </source>
</evidence>
<comment type="catalytic activity">
    <reaction evidence="1">
        <text>Hydrolysis of (1-&gt;3)-beta-D-glucosidic linkages in (1-&gt;3)-beta-D-glucans.</text>
        <dbReference type="EC" id="3.2.1.39"/>
    </reaction>
</comment>
<dbReference type="Pfam" id="PF00332">
    <property type="entry name" value="Glyco_hydro_17"/>
    <property type="match status" value="1"/>
</dbReference>
<sequence>MNWIKENVEPYLPGTKIVGIAVGNEILGGTDIEIWEALLPSVKNVYAALQRLNLHKKIELSSPNSEAVFANSFPPSACIFPPDIAVYMVPLLQFFSQIGSPFYINAYPYLAYKSDPEHIDLNYAIFQPNSGIFDAKTNLHYDNMFDAQVDAAYAALEKAGFEKMKVIVSETGKEAYKKFGCSSYFCRSGWDDDPAGVELAGSRSSYPTTTFWVIEERSLNRRGGSLFIFIGRGRRRELK</sequence>
<evidence type="ECO:0000256" key="4">
    <source>
        <dbReference type="ARBA" id="ARBA00022801"/>
    </source>
</evidence>
<organism evidence="9 10">
    <name type="scientific">Linum tenue</name>
    <dbReference type="NCBI Taxonomy" id="586396"/>
    <lineage>
        <taxon>Eukaryota</taxon>
        <taxon>Viridiplantae</taxon>
        <taxon>Streptophyta</taxon>
        <taxon>Embryophyta</taxon>
        <taxon>Tracheophyta</taxon>
        <taxon>Spermatophyta</taxon>
        <taxon>Magnoliopsida</taxon>
        <taxon>eudicotyledons</taxon>
        <taxon>Gunneridae</taxon>
        <taxon>Pentapetalae</taxon>
        <taxon>rosids</taxon>
        <taxon>fabids</taxon>
        <taxon>Malpighiales</taxon>
        <taxon>Linaceae</taxon>
        <taxon>Linum</taxon>
    </lineage>
</organism>
<dbReference type="InterPro" id="IPR017853">
    <property type="entry name" value="GH"/>
</dbReference>
<evidence type="ECO:0000256" key="3">
    <source>
        <dbReference type="ARBA" id="ARBA00012780"/>
    </source>
</evidence>
<dbReference type="PANTHER" id="PTHR32227">
    <property type="entry name" value="GLUCAN ENDO-1,3-BETA-GLUCOSIDASE BG1-RELATED-RELATED"/>
    <property type="match status" value="1"/>
</dbReference>
<keyword evidence="10" id="KW-1185">Reference proteome</keyword>
<evidence type="ECO:0000313" key="10">
    <source>
        <dbReference type="Proteomes" id="UP001154282"/>
    </source>
</evidence>
<dbReference type="InterPro" id="IPR000490">
    <property type="entry name" value="Glyco_hydro_17"/>
</dbReference>
<name>A0AAV0PT39_9ROSI</name>
<comment type="similarity">
    <text evidence="2 8">Belongs to the glycosyl hydrolase 17 family.</text>
</comment>
<evidence type="ECO:0000256" key="5">
    <source>
        <dbReference type="ARBA" id="ARBA00023295"/>
    </source>
</evidence>